<dbReference type="InterPro" id="IPR027417">
    <property type="entry name" value="P-loop_NTPase"/>
</dbReference>
<dbReference type="PANTHER" id="PTHR19211">
    <property type="entry name" value="ATP-BINDING TRANSPORT PROTEIN-RELATED"/>
    <property type="match status" value="1"/>
</dbReference>
<keyword evidence="3" id="KW-0067">ATP-binding</keyword>
<evidence type="ECO:0000313" key="9">
    <source>
        <dbReference type="Proteomes" id="UP001448207"/>
    </source>
</evidence>
<dbReference type="EMBL" id="JBCLYO010000051">
    <property type="protein sequence ID" value="KAL0073802.1"/>
    <property type="molecule type" value="Genomic_DNA"/>
</dbReference>
<dbReference type="Pfam" id="PF12848">
    <property type="entry name" value="ABC_tran_Xtn"/>
    <property type="match status" value="1"/>
</dbReference>
<feature type="domain" description="ABC transporter" evidence="6">
    <location>
        <begin position="175"/>
        <end position="505"/>
    </location>
</feature>
<dbReference type="PANTHER" id="PTHR19211:SF129">
    <property type="entry name" value="ABC TRANSPORTER ATP-BINDING PROTEIN"/>
    <property type="match status" value="1"/>
</dbReference>
<dbReference type="Gene3D" id="3.40.50.300">
    <property type="entry name" value="P-loop containing nucleotide triphosphate hydrolases"/>
    <property type="match status" value="3"/>
</dbReference>
<dbReference type="PROSITE" id="PS00211">
    <property type="entry name" value="ABC_TRANSPORTER_1"/>
    <property type="match status" value="2"/>
</dbReference>
<keyword evidence="4" id="KW-0175">Coiled coil</keyword>
<evidence type="ECO:0000256" key="2">
    <source>
        <dbReference type="ARBA" id="ARBA00022741"/>
    </source>
</evidence>
<evidence type="ECO:0000256" key="1">
    <source>
        <dbReference type="ARBA" id="ARBA00022737"/>
    </source>
</evidence>
<evidence type="ECO:0000259" key="6">
    <source>
        <dbReference type="PROSITE" id="PS50893"/>
    </source>
</evidence>
<feature type="region of interest" description="Disordered" evidence="5">
    <location>
        <begin position="103"/>
        <end position="159"/>
    </location>
</feature>
<proteinExistence type="predicted"/>
<evidence type="ECO:0000256" key="5">
    <source>
        <dbReference type="SAM" id="MobiDB-lite"/>
    </source>
</evidence>
<reference evidence="8 9" key="1">
    <citation type="submission" date="2024-04" db="EMBL/GenBank/DDBJ databases">
        <title>Symmetric and asymmetric DNA N6-adenine methylation regulates different biological responses in Mucorales.</title>
        <authorList>
            <consortium name="Lawrence Berkeley National Laboratory"/>
            <person name="Lax C."/>
            <person name="Mondo S.J."/>
            <person name="Osorio-Concepcion M."/>
            <person name="Muszewska A."/>
            <person name="Corrochano-Luque M."/>
            <person name="Gutierrez G."/>
            <person name="Riley R."/>
            <person name="Lipzen A."/>
            <person name="Guo J."/>
            <person name="Hundley H."/>
            <person name="Amirebrahimi M."/>
            <person name="Ng V."/>
            <person name="Lorenzo-Gutierrez D."/>
            <person name="Binder U."/>
            <person name="Yang J."/>
            <person name="Song Y."/>
            <person name="Canovas D."/>
            <person name="Navarro E."/>
            <person name="Freitag M."/>
            <person name="Gabaldon T."/>
            <person name="Grigoriev I.V."/>
            <person name="Corrochano L.M."/>
            <person name="Nicolas F.E."/>
            <person name="Garre V."/>
        </authorList>
    </citation>
    <scope>NUCLEOTIDE SEQUENCE [LARGE SCALE GENOMIC DNA]</scope>
    <source>
        <strain evidence="8 9">L51</strain>
    </source>
</reference>
<evidence type="ECO:0000313" key="8">
    <source>
        <dbReference type="EMBL" id="KAL0075601.1"/>
    </source>
</evidence>
<evidence type="ECO:0000256" key="4">
    <source>
        <dbReference type="SAM" id="Coils"/>
    </source>
</evidence>
<evidence type="ECO:0000256" key="3">
    <source>
        <dbReference type="ARBA" id="ARBA00022840"/>
    </source>
</evidence>
<feature type="coiled-coil region" evidence="4">
    <location>
        <begin position="331"/>
        <end position="358"/>
    </location>
</feature>
<dbReference type="InterPro" id="IPR032781">
    <property type="entry name" value="ABC_tran_Xtn"/>
</dbReference>
<accession>A0ABR3AK67</accession>
<sequence>MTSSTLSETFLKQLKAFKIDIDEDALEYMTGMLADMQVNDKDDVRGSTESFLADANVDDTTMDAFYSAVFKIPGSSTESTKERVPKPVLLKKEVKIIEQKPTVDTPEPIPQDIKEPARESTTTTNTTTARTKRRAKKGAVEDPEDTTNNNSINDHSDTPPTIVAISQQSRFHRETRLDSVTKEIDLMQVNISVNQLELLVDAHLKIKPGVRYGLVGQNGVGKTVLMKCMADNILVGLPQNLHILHIAQLEVHSEANTVLSEVLSSDKAATKILHEAQEIQKALGSKQSAGKLNKDTSDTLNQVIYNIMLSRAKDAEEDAAKIATRRSGARGREARQQLVKMEQEYAELENQKDSKTYITPQMTHEIVTSVFEKSELIDINERSAKAQRILKGIGFTEDQINASVKDFSGGWRMKIALAKSLFIEPDILLLDEPTNHLDLPAILWLQDYLMNDTNDLAMVIVSHDREFLNTVCEETIIFKDKKLRYHPSNYEDWEQNTEEQRIRKQAMLDATEKRRKTIMASIQQNLQRAKATGDDKRHGMVNSRKKKLDRLGMEKTEDGKRFKVSYYAGFHTDARVQIAVEQGVKTAKIKVPDPQPLRYHGSVFTLKSASYRYPKVKKNTFSNFSIDIEPGSRVAFLGANGSGKSTLLNVLTGNLQPTSGELYRHPMLRVGYFSQHLVDQLDLESTPVEEMKRRFPDLSEQDCRAHFGTVGVSGKIVLRKIKHLSGGQRNRVAFSLILQDAPHVLILDEITNHLDMGTVEMLVEALAGYTGALVLVSHDVWFLKQLMENVPKEDSDDEENDEPDKSAFYTVKDGQVKPWDKGMDAYVSSVLKQVRKNK</sequence>
<keyword evidence="8" id="KW-0378">Hydrolase</keyword>
<dbReference type="InterPro" id="IPR017871">
    <property type="entry name" value="ABC_transporter-like_CS"/>
</dbReference>
<feature type="region of interest" description="Disordered" evidence="5">
    <location>
        <begin position="791"/>
        <end position="812"/>
    </location>
</feature>
<keyword evidence="2" id="KW-0547">Nucleotide-binding</keyword>
<dbReference type="PROSITE" id="PS50893">
    <property type="entry name" value="ABC_TRANSPORTER_2"/>
    <property type="match status" value="2"/>
</dbReference>
<dbReference type="SUPFAM" id="SSF52540">
    <property type="entry name" value="P-loop containing nucleoside triphosphate hydrolases"/>
    <property type="match status" value="2"/>
</dbReference>
<dbReference type="InterPro" id="IPR003593">
    <property type="entry name" value="AAA+_ATPase"/>
</dbReference>
<dbReference type="InterPro" id="IPR050611">
    <property type="entry name" value="ABCF"/>
</dbReference>
<dbReference type="EMBL" id="JBCLYO010000035">
    <property type="protein sequence ID" value="KAL0075601.1"/>
    <property type="molecule type" value="Genomic_DNA"/>
</dbReference>
<dbReference type="SMART" id="SM00382">
    <property type="entry name" value="AAA"/>
    <property type="match status" value="2"/>
</dbReference>
<keyword evidence="9" id="KW-1185">Reference proteome</keyword>
<keyword evidence="1" id="KW-0677">Repeat</keyword>
<dbReference type="Proteomes" id="UP001448207">
    <property type="component" value="Unassembled WGS sequence"/>
</dbReference>
<comment type="caution">
    <text evidence="8">The sequence shown here is derived from an EMBL/GenBank/DDBJ whole genome shotgun (WGS) entry which is preliminary data.</text>
</comment>
<feature type="domain" description="ABC transporter" evidence="6">
    <location>
        <begin position="606"/>
        <end position="820"/>
    </location>
</feature>
<dbReference type="CDD" id="cd03221">
    <property type="entry name" value="ABCF_EF-3"/>
    <property type="match status" value="1"/>
</dbReference>
<protein>
    <submittedName>
        <fullName evidence="8">P-loop containing nucleoside triphosphate hydrolase protein</fullName>
    </submittedName>
</protein>
<dbReference type="InterPro" id="IPR003439">
    <property type="entry name" value="ABC_transporter-like_ATP-bd"/>
</dbReference>
<gene>
    <name evidence="8" type="ORF">J3Q64DRAFT_1685387</name>
    <name evidence="7" type="ORF">J3Q64DRAFT_1686545</name>
</gene>
<dbReference type="Pfam" id="PF00005">
    <property type="entry name" value="ABC_tran"/>
    <property type="match status" value="2"/>
</dbReference>
<evidence type="ECO:0000313" key="7">
    <source>
        <dbReference type="EMBL" id="KAL0073802.1"/>
    </source>
</evidence>
<organism evidence="8 9">
    <name type="scientific">Phycomyces blakesleeanus</name>
    <dbReference type="NCBI Taxonomy" id="4837"/>
    <lineage>
        <taxon>Eukaryota</taxon>
        <taxon>Fungi</taxon>
        <taxon>Fungi incertae sedis</taxon>
        <taxon>Mucoromycota</taxon>
        <taxon>Mucoromycotina</taxon>
        <taxon>Mucoromycetes</taxon>
        <taxon>Mucorales</taxon>
        <taxon>Phycomycetaceae</taxon>
        <taxon>Phycomyces</taxon>
    </lineage>
</organism>
<feature type="region of interest" description="Disordered" evidence="5">
    <location>
        <begin position="524"/>
        <end position="544"/>
    </location>
</feature>
<name>A0ABR3AK67_PHYBL</name>
<dbReference type="GO" id="GO:0016787">
    <property type="term" value="F:hydrolase activity"/>
    <property type="evidence" value="ECO:0007669"/>
    <property type="project" value="UniProtKB-KW"/>
</dbReference>